<dbReference type="RefSeq" id="WP_200354425.1">
    <property type="nucleotide sequence ID" value="NZ_JAENIL010000007.1"/>
</dbReference>
<keyword evidence="5" id="KW-1185">Reference proteome</keyword>
<dbReference type="Pfam" id="PF00293">
    <property type="entry name" value="NUDIX"/>
    <property type="match status" value="1"/>
</dbReference>
<dbReference type="Gene3D" id="3.90.79.10">
    <property type="entry name" value="Nucleoside Triphosphate Pyrophosphohydrolase"/>
    <property type="match status" value="1"/>
</dbReference>
<comment type="caution">
    <text evidence="4">The sequence shown here is derived from an EMBL/GenBank/DDBJ whole genome shotgun (WGS) entry which is preliminary data.</text>
</comment>
<evidence type="ECO:0000313" key="4">
    <source>
        <dbReference type="EMBL" id="MBK1876209.1"/>
    </source>
</evidence>
<dbReference type="EMBL" id="JAENIL010000007">
    <property type="protein sequence ID" value="MBK1876209.1"/>
    <property type="molecule type" value="Genomic_DNA"/>
</dbReference>
<evidence type="ECO:0000259" key="3">
    <source>
        <dbReference type="PROSITE" id="PS51462"/>
    </source>
</evidence>
<dbReference type="InterPro" id="IPR020084">
    <property type="entry name" value="NUDIX_hydrolase_CS"/>
</dbReference>
<dbReference type="PROSITE" id="PS51462">
    <property type="entry name" value="NUDIX"/>
    <property type="match status" value="1"/>
</dbReference>
<protein>
    <submittedName>
        <fullName evidence="4">NUDIX domain-containing protein</fullName>
    </submittedName>
</protein>
<evidence type="ECO:0000256" key="1">
    <source>
        <dbReference type="ARBA" id="ARBA00022801"/>
    </source>
</evidence>
<evidence type="ECO:0000256" key="2">
    <source>
        <dbReference type="RuleBase" id="RU003476"/>
    </source>
</evidence>
<dbReference type="AlphaFoldDB" id="A0A934RW19"/>
<dbReference type="InterPro" id="IPR020476">
    <property type="entry name" value="Nudix_hydrolase"/>
</dbReference>
<keyword evidence="1 2" id="KW-0378">Hydrolase</keyword>
<dbReference type="InterPro" id="IPR015797">
    <property type="entry name" value="NUDIX_hydrolase-like_dom_sf"/>
</dbReference>
<reference evidence="4" key="1">
    <citation type="submission" date="2021-01" db="EMBL/GenBank/DDBJ databases">
        <title>Modified the classification status of verrucomicrobia.</title>
        <authorList>
            <person name="Feng X."/>
        </authorList>
    </citation>
    <scope>NUCLEOTIDE SEQUENCE</scope>
    <source>
        <strain evidence="4">KCTC 13126</strain>
    </source>
</reference>
<dbReference type="InterPro" id="IPR000086">
    <property type="entry name" value="NUDIX_hydrolase_dom"/>
</dbReference>
<evidence type="ECO:0000313" key="5">
    <source>
        <dbReference type="Proteomes" id="UP000617628"/>
    </source>
</evidence>
<name>A0A934RW19_9BACT</name>
<dbReference type="PANTHER" id="PTHR43736:SF1">
    <property type="entry name" value="DIHYDRONEOPTERIN TRIPHOSPHATE DIPHOSPHATASE"/>
    <property type="match status" value="1"/>
</dbReference>
<comment type="similarity">
    <text evidence="2">Belongs to the Nudix hydrolase family.</text>
</comment>
<dbReference type="PANTHER" id="PTHR43736">
    <property type="entry name" value="ADP-RIBOSE PYROPHOSPHATASE"/>
    <property type="match status" value="1"/>
</dbReference>
<gene>
    <name evidence="4" type="ORF">JIN87_04975</name>
</gene>
<feature type="domain" description="Nudix hydrolase" evidence="3">
    <location>
        <begin position="2"/>
        <end position="150"/>
    </location>
</feature>
<dbReference type="PRINTS" id="PR00502">
    <property type="entry name" value="NUDIXFAMILY"/>
</dbReference>
<dbReference type="GO" id="GO:0016787">
    <property type="term" value="F:hydrolase activity"/>
    <property type="evidence" value="ECO:0007669"/>
    <property type="project" value="UniProtKB-KW"/>
</dbReference>
<dbReference type="PROSITE" id="PS00893">
    <property type="entry name" value="NUDIX_BOX"/>
    <property type="match status" value="1"/>
</dbReference>
<dbReference type="Proteomes" id="UP000617628">
    <property type="component" value="Unassembled WGS sequence"/>
</dbReference>
<sequence length="150" mass="17168">MKRKFKVGAFILQPQRERPDMLLLFTHPDHPQAPIQIPGGSVEEGEDFEIALHREVLEETGLANLKIKRKLGISEVPSVVNSNEILVRHCYVLESPKKVRSEWIHTVQGEGLDQGIRFQFSWQEISTDFTLTGDLGHFLSPEHIPELYKT</sequence>
<accession>A0A934RW19</accession>
<organism evidence="4 5">
    <name type="scientific">Pelagicoccus mobilis</name>
    <dbReference type="NCBI Taxonomy" id="415221"/>
    <lineage>
        <taxon>Bacteria</taxon>
        <taxon>Pseudomonadati</taxon>
        <taxon>Verrucomicrobiota</taxon>
        <taxon>Opitutia</taxon>
        <taxon>Puniceicoccales</taxon>
        <taxon>Pelagicoccaceae</taxon>
        <taxon>Pelagicoccus</taxon>
    </lineage>
</organism>
<proteinExistence type="inferred from homology"/>
<dbReference type="SUPFAM" id="SSF55811">
    <property type="entry name" value="Nudix"/>
    <property type="match status" value="1"/>
</dbReference>